<feature type="signal peptide" evidence="7">
    <location>
        <begin position="1"/>
        <end position="21"/>
    </location>
</feature>
<accession>A0A9E2KFR2</accession>
<dbReference type="AlphaFoldDB" id="A0A9E2KFR2"/>
<dbReference type="Proteomes" id="UP000824236">
    <property type="component" value="Unassembled WGS sequence"/>
</dbReference>
<keyword evidence="7" id="KW-0732">Signal</keyword>
<feature type="active site" description="Proton acceptor" evidence="4">
    <location>
        <position position="38"/>
    </location>
</feature>
<sequence>MTKKQTLIAGLALSLSLSGFAQQTQGYENPVIPGYHPDPSVCRVGDDFYLVNSSFQYFPGVPLYHSKDLVHWTQIGHCLTRPSQLPLDKASTWGGIYAPTIRYNDGVFYMITTNVTSKGNFLVHATDPRGPWSEPVWLKQGGIDPSLYFEDGKCYLVSNPDVGIFLCEIDPMTGEQLTPSKRIWNGTGGRHPEGPHIYKKDGWYYLLISEGGTEYGHKVTIARSRSIDGPYTGNPANPILTHINMNAQNNPIQGTGHADLVEAPDGSWWLVCLAFRTHGSQHHVLGRETFLAPVRWDEGAWPVVNADGTIDLHMDVPTLPQQPVPPKPVRTDFDADTLSYDWVYVRNPHLENYRLKKGKLVLTATPVGLETTEDSPTLICRRQDYTACTATTSLRLRGASAGDEAGLTVYMYEEAHSDIVLRHKADGKHYITLRHKMGMLTHEEPEVAVPDGEVLLRVEATPDAYTFAYSTDGKTYRKLGSLNARYLSTETVGGFTGIMLGLFATAGSDASKATAEYDYFDYERK</sequence>
<dbReference type="SUPFAM" id="SSF49899">
    <property type="entry name" value="Concanavalin A-like lectins/glucanases"/>
    <property type="match status" value="1"/>
</dbReference>
<evidence type="ECO:0000256" key="1">
    <source>
        <dbReference type="ARBA" id="ARBA00009865"/>
    </source>
</evidence>
<dbReference type="Gene3D" id="2.60.120.200">
    <property type="match status" value="1"/>
</dbReference>
<organism evidence="9 10">
    <name type="scientific">Candidatus Bacteroides intestinipullorum</name>
    <dbReference type="NCBI Taxonomy" id="2838471"/>
    <lineage>
        <taxon>Bacteria</taxon>
        <taxon>Pseudomonadati</taxon>
        <taxon>Bacteroidota</taxon>
        <taxon>Bacteroidia</taxon>
        <taxon>Bacteroidales</taxon>
        <taxon>Bacteroidaceae</taxon>
        <taxon>Bacteroides</taxon>
    </lineage>
</organism>
<dbReference type="PANTHER" id="PTHR42812:SF12">
    <property type="entry name" value="BETA-XYLOSIDASE-RELATED"/>
    <property type="match status" value="1"/>
</dbReference>
<keyword evidence="2 6" id="KW-0378">Hydrolase</keyword>
<dbReference type="InterPro" id="IPR013320">
    <property type="entry name" value="ConA-like_dom_sf"/>
</dbReference>
<dbReference type="GO" id="GO:0005975">
    <property type="term" value="P:carbohydrate metabolic process"/>
    <property type="evidence" value="ECO:0007669"/>
    <property type="project" value="InterPro"/>
</dbReference>
<evidence type="ECO:0000313" key="9">
    <source>
        <dbReference type="EMBL" id="MBU3813657.1"/>
    </source>
</evidence>
<name>A0A9E2KFR2_9BACE</name>
<evidence type="ECO:0000256" key="4">
    <source>
        <dbReference type="PIRSR" id="PIRSR606710-1"/>
    </source>
</evidence>
<dbReference type="EMBL" id="JAHLFO010000045">
    <property type="protein sequence ID" value="MBU3813657.1"/>
    <property type="molecule type" value="Genomic_DNA"/>
</dbReference>
<dbReference type="SUPFAM" id="SSF75005">
    <property type="entry name" value="Arabinanase/levansucrase/invertase"/>
    <property type="match status" value="1"/>
</dbReference>
<feature type="site" description="Important for catalytic activity, responsible for pKa modulation of the active site Glu and correct orientation of both the proton donor and substrate" evidence="5">
    <location>
        <position position="144"/>
    </location>
</feature>
<dbReference type="PANTHER" id="PTHR42812">
    <property type="entry name" value="BETA-XYLOSIDASE"/>
    <property type="match status" value="1"/>
</dbReference>
<evidence type="ECO:0000256" key="3">
    <source>
        <dbReference type="ARBA" id="ARBA00023295"/>
    </source>
</evidence>
<dbReference type="InterPro" id="IPR006710">
    <property type="entry name" value="Glyco_hydro_43"/>
</dbReference>
<dbReference type="InterPro" id="IPR023296">
    <property type="entry name" value="Glyco_hydro_beta-prop_sf"/>
</dbReference>
<evidence type="ECO:0000256" key="5">
    <source>
        <dbReference type="PIRSR" id="PIRSR606710-2"/>
    </source>
</evidence>
<evidence type="ECO:0000256" key="2">
    <source>
        <dbReference type="ARBA" id="ARBA00022801"/>
    </source>
</evidence>
<evidence type="ECO:0000259" key="8">
    <source>
        <dbReference type="Pfam" id="PF17851"/>
    </source>
</evidence>
<dbReference type="Gene3D" id="2.115.10.20">
    <property type="entry name" value="Glycosyl hydrolase domain, family 43"/>
    <property type="match status" value="1"/>
</dbReference>
<feature type="active site" description="Proton donor" evidence="4">
    <location>
        <position position="193"/>
    </location>
</feature>
<keyword evidence="3 6" id="KW-0326">Glycosidase</keyword>
<protein>
    <submittedName>
        <fullName evidence="9">Glycoside hydrolase family 43 protein</fullName>
    </submittedName>
</protein>
<dbReference type="Pfam" id="PF04616">
    <property type="entry name" value="Glyco_hydro_43"/>
    <property type="match status" value="1"/>
</dbReference>
<dbReference type="GO" id="GO:0004553">
    <property type="term" value="F:hydrolase activity, hydrolyzing O-glycosyl compounds"/>
    <property type="evidence" value="ECO:0007669"/>
    <property type="project" value="InterPro"/>
</dbReference>
<evidence type="ECO:0000313" key="10">
    <source>
        <dbReference type="Proteomes" id="UP000824236"/>
    </source>
</evidence>
<proteinExistence type="inferred from homology"/>
<gene>
    <name evidence="9" type="ORF">H9791_04010</name>
</gene>
<reference evidence="9" key="2">
    <citation type="submission" date="2021-04" db="EMBL/GenBank/DDBJ databases">
        <authorList>
            <person name="Gilroy R."/>
        </authorList>
    </citation>
    <scope>NUCLEOTIDE SEQUENCE</scope>
    <source>
        <strain evidence="9">B3-3758</strain>
    </source>
</reference>
<evidence type="ECO:0000256" key="6">
    <source>
        <dbReference type="RuleBase" id="RU361187"/>
    </source>
</evidence>
<comment type="caution">
    <text evidence="9">The sequence shown here is derived from an EMBL/GenBank/DDBJ whole genome shotgun (WGS) entry which is preliminary data.</text>
</comment>
<feature type="domain" description="Beta-xylosidase C-terminal Concanavalin A-like" evidence="8">
    <location>
        <begin position="330"/>
        <end position="523"/>
    </location>
</feature>
<dbReference type="Pfam" id="PF17851">
    <property type="entry name" value="GH43_C2"/>
    <property type="match status" value="1"/>
</dbReference>
<reference evidence="9" key="1">
    <citation type="journal article" date="2021" name="PeerJ">
        <title>Extensive microbial diversity within the chicken gut microbiome revealed by metagenomics and culture.</title>
        <authorList>
            <person name="Gilroy R."/>
            <person name="Ravi A."/>
            <person name="Getino M."/>
            <person name="Pursley I."/>
            <person name="Horton D.L."/>
            <person name="Alikhan N.F."/>
            <person name="Baker D."/>
            <person name="Gharbi K."/>
            <person name="Hall N."/>
            <person name="Watson M."/>
            <person name="Adriaenssens E.M."/>
            <person name="Foster-Nyarko E."/>
            <person name="Jarju S."/>
            <person name="Secka A."/>
            <person name="Antonio M."/>
            <person name="Oren A."/>
            <person name="Chaudhuri R.R."/>
            <person name="La Ragione R."/>
            <person name="Hildebrand F."/>
            <person name="Pallen M.J."/>
        </authorList>
    </citation>
    <scope>NUCLEOTIDE SEQUENCE</scope>
    <source>
        <strain evidence="9">B3-3758</strain>
    </source>
</reference>
<evidence type="ECO:0000256" key="7">
    <source>
        <dbReference type="SAM" id="SignalP"/>
    </source>
</evidence>
<comment type="similarity">
    <text evidence="1 6">Belongs to the glycosyl hydrolase 43 family.</text>
</comment>
<dbReference type="InterPro" id="IPR041542">
    <property type="entry name" value="GH43_C2"/>
</dbReference>
<feature type="chain" id="PRO_5039689403" evidence="7">
    <location>
        <begin position="22"/>
        <end position="525"/>
    </location>
</feature>
<dbReference type="CDD" id="cd18617">
    <property type="entry name" value="GH43_XynB-like"/>
    <property type="match status" value="1"/>
</dbReference>
<dbReference type="InterPro" id="IPR051795">
    <property type="entry name" value="Glycosyl_Hydrlase_43"/>
</dbReference>